<comment type="caution">
    <text evidence="1">The sequence shown here is derived from an EMBL/GenBank/DDBJ whole genome shotgun (WGS) entry which is preliminary data.</text>
</comment>
<feature type="non-terminal residue" evidence="1">
    <location>
        <position position="111"/>
    </location>
</feature>
<evidence type="ECO:0000313" key="1">
    <source>
        <dbReference type="EMBL" id="NJW55552.1"/>
    </source>
</evidence>
<organism evidence="1 2">
    <name type="scientific">Salinimicrobium oceani</name>
    <dbReference type="NCBI Taxonomy" id="2722702"/>
    <lineage>
        <taxon>Bacteria</taxon>
        <taxon>Pseudomonadati</taxon>
        <taxon>Bacteroidota</taxon>
        <taxon>Flavobacteriia</taxon>
        <taxon>Flavobacteriales</taxon>
        <taxon>Flavobacteriaceae</taxon>
        <taxon>Salinimicrobium</taxon>
    </lineage>
</organism>
<name>A0ABX1D650_9FLAO</name>
<dbReference type="InterPro" id="IPR010281">
    <property type="entry name" value="DUF885"/>
</dbReference>
<accession>A0ABX1D650</accession>
<protein>
    <submittedName>
        <fullName evidence="1">DUF885 domain-containing protein</fullName>
    </submittedName>
</protein>
<evidence type="ECO:0000313" key="2">
    <source>
        <dbReference type="Proteomes" id="UP000703674"/>
    </source>
</evidence>
<gene>
    <name evidence="1" type="ORF">HC175_21800</name>
</gene>
<dbReference type="EMBL" id="JAAVJR010001275">
    <property type="protein sequence ID" value="NJW55552.1"/>
    <property type="molecule type" value="Genomic_DNA"/>
</dbReference>
<reference evidence="1 2" key="1">
    <citation type="submission" date="2020-03" db="EMBL/GenBank/DDBJ databases">
        <title>Salinimicrobium sp. nov, isolated from SCS.</title>
        <authorList>
            <person name="Cao W.R."/>
        </authorList>
    </citation>
    <scope>NUCLEOTIDE SEQUENCE [LARGE SCALE GENOMIC DNA]</scope>
    <source>
        <strain evidence="2">J15B91</strain>
    </source>
</reference>
<dbReference type="Pfam" id="PF05960">
    <property type="entry name" value="DUF885"/>
    <property type="match status" value="1"/>
</dbReference>
<proteinExistence type="predicted"/>
<sequence length="111" mass="12825">LKRTTTTNLSAEEIHQIGLNEIARIHKEMEEIMDEVGFEGSLQDFFKFMREDKQFYYENTPEGKEKYLTEATALINTMKGRLDELFLTQPDADIAVKAVEPFREKSAGKAF</sequence>
<dbReference type="PANTHER" id="PTHR33361:SF16">
    <property type="entry name" value="DUF885 DOMAIN-CONTAINING PROTEIN"/>
    <property type="match status" value="1"/>
</dbReference>
<keyword evidence="2" id="KW-1185">Reference proteome</keyword>
<dbReference type="PANTHER" id="PTHR33361">
    <property type="entry name" value="GLR0591 PROTEIN"/>
    <property type="match status" value="1"/>
</dbReference>
<dbReference type="RefSeq" id="WP_168139982.1">
    <property type="nucleotide sequence ID" value="NZ_JAAVJR010001275.1"/>
</dbReference>
<dbReference type="Proteomes" id="UP000703674">
    <property type="component" value="Unassembled WGS sequence"/>
</dbReference>
<feature type="non-terminal residue" evidence="1">
    <location>
        <position position="1"/>
    </location>
</feature>